<dbReference type="Pfam" id="PF00550">
    <property type="entry name" value="PP-binding"/>
    <property type="match status" value="1"/>
</dbReference>
<dbReference type="VEuPathDB" id="FungiDB:ASPNIDRAFT2_1163045"/>
<dbReference type="Pfam" id="PF14765">
    <property type="entry name" value="PS-DH"/>
    <property type="match status" value="1"/>
</dbReference>
<dbReference type="SMART" id="SM00829">
    <property type="entry name" value="PKS_ER"/>
    <property type="match status" value="1"/>
</dbReference>
<keyword evidence="1" id="KW-0596">Phosphopantetheine</keyword>
<dbReference type="InterPro" id="IPR009081">
    <property type="entry name" value="PP-bd_ACP"/>
</dbReference>
<dbReference type="InterPro" id="IPR020843">
    <property type="entry name" value="ER"/>
</dbReference>
<evidence type="ECO:0000256" key="3">
    <source>
        <dbReference type="ARBA" id="ARBA00022679"/>
    </source>
</evidence>
<protein>
    <submittedName>
        <fullName evidence="10">PKSN polyketide synthase for alternapyrone biosynthesis</fullName>
    </submittedName>
</protein>
<dbReference type="InterPro" id="IPR050091">
    <property type="entry name" value="PKS_NRPS_Biosynth_Enz"/>
</dbReference>
<evidence type="ECO:0000259" key="9">
    <source>
        <dbReference type="PROSITE" id="PS52019"/>
    </source>
</evidence>
<evidence type="ECO:0000256" key="1">
    <source>
        <dbReference type="ARBA" id="ARBA00022450"/>
    </source>
</evidence>
<dbReference type="Pfam" id="PF00109">
    <property type="entry name" value="ketoacyl-synt"/>
    <property type="match status" value="1"/>
</dbReference>
<dbReference type="SMART" id="SM00825">
    <property type="entry name" value="PKS_KS"/>
    <property type="match status" value="1"/>
</dbReference>
<evidence type="ECO:0000259" key="8">
    <source>
        <dbReference type="PROSITE" id="PS52004"/>
    </source>
</evidence>
<dbReference type="Gene3D" id="3.10.129.110">
    <property type="entry name" value="Polyketide synthase dehydratase"/>
    <property type="match status" value="1"/>
</dbReference>
<dbReference type="Pfam" id="PF02801">
    <property type="entry name" value="Ketoacyl-synt_C"/>
    <property type="match status" value="1"/>
</dbReference>
<feature type="region of interest" description="N-terminal hotdog fold" evidence="6">
    <location>
        <begin position="932"/>
        <end position="1060"/>
    </location>
</feature>
<dbReference type="InterPro" id="IPR020841">
    <property type="entry name" value="PKS_Beta-ketoAc_synthase_dom"/>
</dbReference>
<dbReference type="Gene3D" id="1.10.1200.10">
    <property type="entry name" value="ACP-like"/>
    <property type="match status" value="1"/>
</dbReference>
<evidence type="ECO:0000256" key="5">
    <source>
        <dbReference type="ARBA" id="ARBA00023268"/>
    </source>
</evidence>
<dbReference type="SUPFAM" id="SSF47336">
    <property type="entry name" value="ACP-like"/>
    <property type="match status" value="1"/>
</dbReference>
<dbReference type="VEuPathDB" id="FungiDB:An12g02730"/>
<dbReference type="SUPFAM" id="SSF53901">
    <property type="entry name" value="Thiolase-like"/>
    <property type="match status" value="1"/>
</dbReference>
<dbReference type="InterPro" id="IPR032821">
    <property type="entry name" value="PKS_assoc"/>
</dbReference>
<dbReference type="OrthoDB" id="329835at2759"/>
<dbReference type="Gene3D" id="3.90.180.10">
    <property type="entry name" value="Medium-chain alcohol dehydrogenases, catalytic domain"/>
    <property type="match status" value="1"/>
</dbReference>
<gene>
    <name evidence="10" type="ORF">ABL_10205</name>
</gene>
<feature type="domain" description="PKS/mFAS DH" evidence="9">
    <location>
        <begin position="932"/>
        <end position="1244"/>
    </location>
</feature>
<dbReference type="SMART" id="SM00823">
    <property type="entry name" value="PKS_PP"/>
    <property type="match status" value="1"/>
</dbReference>
<dbReference type="InterPro" id="IPR016036">
    <property type="entry name" value="Malonyl_transacylase_ACP-bd"/>
</dbReference>
<dbReference type="InterPro" id="IPR036291">
    <property type="entry name" value="NAD(P)-bd_dom_sf"/>
</dbReference>
<dbReference type="GO" id="GO:0004315">
    <property type="term" value="F:3-oxoacyl-[acyl-carrier-protein] synthase activity"/>
    <property type="evidence" value="ECO:0007669"/>
    <property type="project" value="InterPro"/>
</dbReference>
<feature type="active site" description="Proton acceptor; for dehydratase activity" evidence="6">
    <location>
        <position position="964"/>
    </location>
</feature>
<dbReference type="InterPro" id="IPR042104">
    <property type="entry name" value="PKS_dehydratase_sf"/>
</dbReference>
<dbReference type="SUPFAM" id="SSF55048">
    <property type="entry name" value="Probable ACP-binding domain of malonyl-CoA ACP transacylase"/>
    <property type="match status" value="1"/>
</dbReference>
<dbReference type="InterPro" id="IPR057326">
    <property type="entry name" value="KR_dom"/>
</dbReference>
<feature type="domain" description="Carrier" evidence="7">
    <location>
        <begin position="2272"/>
        <end position="2346"/>
    </location>
</feature>
<evidence type="ECO:0000259" key="7">
    <source>
        <dbReference type="PROSITE" id="PS50075"/>
    </source>
</evidence>
<keyword evidence="4" id="KW-0560">Oxidoreductase</keyword>
<dbReference type="InterPro" id="IPR049551">
    <property type="entry name" value="PKS_DH_C"/>
</dbReference>
<evidence type="ECO:0000313" key="11">
    <source>
        <dbReference type="Proteomes" id="UP000068243"/>
    </source>
</evidence>
<sequence length="2353" mass="256420">MNNTSSCPEPIAVIGLGCRFSGQAASLDGFWEMLRDGRKEHGPVPGNRYQAAAWKHPSHERKGAINHDSGFFLEEDPACFDAPFFSITAKEAAGMDPAQRLLLEVAYEAFENAGVPMESLPGSSTGVYSGCMTNDYELLSTRDIMDMPHNSATGNGRTMLANRISWFFDLRGPSIMMDTACSSSLTALHLATQALRAGECRMALVCGASIILHPNFTQRLSYMHMLSADGISHSFDSRANGYGRGEGLGAVLLKPLSQAIADGDVIRAIVRATGANQDGRTPGITMPNAEAQADLIRATYRQVGLSMRETAYFEAHGTGTALGDPTELSAIGASFGEERTPNDEPVYVGSVKSNIGHTEGAAGVASLIKVVLCLEKGTLVPNAGFVTLNPKIQTERWRLRLSDITQSWPSHLPQRASINSFGFGGANAHAILESVAQYFGTAPQTIPPSPISIAQLVVVSTHDKAGLDRTAQKWTHALEASSDTPPLTDLAHTMATRRSKFGFRSFVVADTLGGLKEALGRGLASFPRAKRQQQTALAFVCTGQGAQWAGMGIELVAFPVFAASIHHSQEVLTALGCQWDLAEEIRAHASTTRINRPDRSQPVCCALQIALIDLLSDWSITPKAVVGHSSGEVGAAYAAGYLTHEDAIRITYFRGVFSQRIVENGPSGGMLAAGVSEQTARDYLQALSLEAVVVACINSPSSVTLSGNNDQINHLAEYLQARGHFARKLRVDTAYHSPYMRALADDYRDSIALIKPVNLHQGKIAMFSSVTKTRVQQPDELGPDYWIRNLVSPVEFAAAVGQLATMSEAGPRRRRAVAVPWSAILEIGPHEALRGPFTQTLQEVNAGLTSLPYLSLVQRKKDALHTSLQVAGVLWSIGCPIEIDRVNRSLLGDYKPQLSQALLPSYAWNHQSRYWHEPYESSQLRQRVQPRHDLLGVACDYQNNIEPRWRNFLRLSEHPWLADHVVAGSIVLPAAGMVAIVAEAARQLAESVTLAGIEFHDLEFFRGMVIPSEENGLEILLHVAPHAVAGWYQFGIFFRPEESPWVQHAKGSFTMDYAGEEEQMEDSTTALNWARTVQQARQTQTAANLAVGSEAVYGWLSETGGVTMGPTFRTMQRVFFHPTQSRLFASVIVTDTKSTMPHEQESPYFLHPSSLDSLFQAAVLSCSEALSNQNAQIPIAVDRLYMSTRFSPSTGEQFNLHVETHWDEEGISRSEVVASHPTWSHPGLVLQGVRLGRVPIQSRPSAAVGDIPQSRFSSLVWAEHVDSWAEHCDGTLSSWLRSVCHTHGDAHMLVVAAESRFDHLVPALQELVPTGKYRPQLQQLTVILVDISPDGSSARVQALQQILPNCQLLPVLTLAEVASSLPDEGAYDAVLLDHPDLWTGRQGFPLLDDINRVAQPDGWIIASIPAGMQDEVTETLDRHADWKVHGFASQTNSLLIHRRDETSSLLDPIIYVLAPEPADIFNALLQELTPLIEEQGARVERVSPHEVSKLKDKQVISLMELHESWTLHWTPADMECMRTLVQAKYILWVSPAPLDTAASYAATGATTGLLRTLRNENPNLDLPQLLIEEKDVARDPGHLGRSIARLLRLSHQSRSRPRDYEYLLRDGRLHVPRAIAYSPLDDAMEAAVHGPKPILAELTEDTRPLRLHSKSSDLEAAQWQLDDRLATAIAEDEVEVHLHAISLPSTTAKTTEARVPLTEALGTVCQVGQSLISVFSIGETVLCVIPGQTISTRVRLPESSVWTCPPQQGPAQSLSMPIAYSTAYTSLVNGMHQVSGSVLIVGSVNQTLRATVHCALAARMQVFVAVDGVIEELRAQYPVLKDRIISLHRSLPTTIARLTSGRGVELTVCNLAGASSRQAASCLAPGGRYIDLSGDLQLSALPQKILEQGCTVTSLSLSRMLRDTPRLIQANFHRAVDLIAGHKSLVQVASYPVFPVSQVEEAISHARHSGTRVILDLQAPGPVAVRPVQPEPRPLPSENTYLLIGGLGTIGLSLASALVDSGARHIVFSSRSGATQPSQQAALDSLRARGARTEVIRCDVASEHDVKQLLTHAAYHNWRIRGIIQCATVLKDAMFDQMDWESWQQSTRAKIQGTWNLHQAFQATRPLDFFVTLSSISSVIGNMGQANYAAGNAFMDALMEWRHQHNLAGCSINLGLVEDASGVTDVAESAEQRRQRYRHVLGTEISQAEVQTLIRLLVQGQMQPAPPAQIIAGLVDVLPREDGASPWQFDRKFDHRARITDPEAQAATGPIKTSVLLKRADSIDESISLVSQALQTYLARAMGAVPDSVDLDLPLSALGVDSLKATEMQTWVSRELGAALSSFELLSSQPVRILAEKITAGSSFVAAKA</sequence>
<dbReference type="InterPro" id="IPR013968">
    <property type="entry name" value="PKS_KR"/>
</dbReference>
<dbReference type="Gene3D" id="3.40.47.10">
    <property type="match status" value="1"/>
</dbReference>
<dbReference type="InterPro" id="IPR001227">
    <property type="entry name" value="Ac_transferase_dom_sf"/>
</dbReference>
<proteinExistence type="predicted"/>
<feature type="domain" description="Ketosynthase family 3 (KS3)" evidence="8">
    <location>
        <begin position="8"/>
        <end position="434"/>
    </location>
</feature>
<dbReference type="InterPro" id="IPR016035">
    <property type="entry name" value="Acyl_Trfase/lysoPLipase"/>
</dbReference>
<name>A0A100IUE7_ASPNG</name>
<dbReference type="InterPro" id="IPR049552">
    <property type="entry name" value="PKS_DH_N"/>
</dbReference>
<dbReference type="Pfam" id="PF08659">
    <property type="entry name" value="KR"/>
    <property type="match status" value="1"/>
</dbReference>
<accession>A0A100IUE7</accession>
<dbReference type="InterPro" id="IPR014030">
    <property type="entry name" value="Ketoacyl_synth_N"/>
</dbReference>
<dbReference type="VEuPathDB" id="FungiDB:ATCC64974_41180"/>
<dbReference type="Gene3D" id="3.30.70.3290">
    <property type="match status" value="1"/>
</dbReference>
<dbReference type="CDD" id="cd00833">
    <property type="entry name" value="PKS"/>
    <property type="match status" value="1"/>
</dbReference>
<dbReference type="Pfam" id="PF21089">
    <property type="entry name" value="PKS_DH_N"/>
    <property type="match status" value="1"/>
</dbReference>
<dbReference type="Gene3D" id="3.40.50.720">
    <property type="entry name" value="NAD(P)-binding Rossmann-like Domain"/>
    <property type="match status" value="1"/>
</dbReference>
<dbReference type="Pfam" id="PF00698">
    <property type="entry name" value="Acyl_transf_1"/>
    <property type="match status" value="1"/>
</dbReference>
<dbReference type="InterPro" id="IPR018201">
    <property type="entry name" value="Ketoacyl_synth_AS"/>
</dbReference>
<dbReference type="OMA" id="IMMDTAC"/>
<feature type="active site" description="Proton donor; for dehydratase activity" evidence="6">
    <location>
        <position position="1156"/>
    </location>
</feature>
<dbReference type="Proteomes" id="UP000068243">
    <property type="component" value="Unassembled WGS sequence"/>
</dbReference>
<dbReference type="SMART" id="SM00827">
    <property type="entry name" value="PKS_AT"/>
    <property type="match status" value="1"/>
</dbReference>
<keyword evidence="2" id="KW-0597">Phosphoprotein</keyword>
<dbReference type="InterPro" id="IPR049900">
    <property type="entry name" value="PKS_mFAS_DH"/>
</dbReference>
<dbReference type="InterPro" id="IPR020806">
    <property type="entry name" value="PKS_PP-bd"/>
</dbReference>
<dbReference type="SUPFAM" id="SSF50129">
    <property type="entry name" value="GroES-like"/>
    <property type="match status" value="1"/>
</dbReference>
<dbReference type="GO" id="GO:0031177">
    <property type="term" value="F:phosphopantetheine binding"/>
    <property type="evidence" value="ECO:0007669"/>
    <property type="project" value="InterPro"/>
</dbReference>
<dbReference type="PROSITE" id="PS52019">
    <property type="entry name" value="PKS_MFAS_DH"/>
    <property type="match status" value="1"/>
</dbReference>
<dbReference type="PANTHER" id="PTHR43775:SF29">
    <property type="entry name" value="ASPERFURANONE POLYKETIDE SYNTHASE AFOG-RELATED"/>
    <property type="match status" value="1"/>
</dbReference>
<dbReference type="PROSITE" id="PS00606">
    <property type="entry name" value="KS3_1"/>
    <property type="match status" value="1"/>
</dbReference>
<dbReference type="Gene3D" id="3.40.366.10">
    <property type="entry name" value="Malonyl-Coenzyme A Acyl Carrier Protein, domain 2"/>
    <property type="match status" value="1"/>
</dbReference>
<keyword evidence="3" id="KW-0808">Transferase</keyword>
<organism evidence="10 11">
    <name type="scientific">Aspergillus niger</name>
    <dbReference type="NCBI Taxonomy" id="5061"/>
    <lineage>
        <taxon>Eukaryota</taxon>
        <taxon>Fungi</taxon>
        <taxon>Dikarya</taxon>
        <taxon>Ascomycota</taxon>
        <taxon>Pezizomycotina</taxon>
        <taxon>Eurotiomycetes</taxon>
        <taxon>Eurotiomycetidae</taxon>
        <taxon>Eurotiales</taxon>
        <taxon>Aspergillaceae</taxon>
        <taxon>Aspergillus</taxon>
        <taxon>Aspergillus subgen. Circumdati</taxon>
    </lineage>
</organism>
<dbReference type="PROSITE" id="PS50075">
    <property type="entry name" value="CARRIER"/>
    <property type="match status" value="1"/>
</dbReference>
<dbReference type="PROSITE" id="PS52004">
    <property type="entry name" value="KS3_2"/>
    <property type="match status" value="1"/>
</dbReference>
<dbReference type="InterPro" id="IPR014031">
    <property type="entry name" value="Ketoacyl_synth_C"/>
</dbReference>
<evidence type="ECO:0000256" key="4">
    <source>
        <dbReference type="ARBA" id="ARBA00023002"/>
    </source>
</evidence>
<comment type="caution">
    <text evidence="10">The sequence shown here is derived from an EMBL/GenBank/DDBJ whole genome shotgun (WGS) entry which is preliminary data.</text>
</comment>
<dbReference type="InterPro" id="IPR014043">
    <property type="entry name" value="Acyl_transferase_dom"/>
</dbReference>
<dbReference type="SUPFAM" id="SSF52151">
    <property type="entry name" value="FabD/lysophospholipase-like"/>
    <property type="match status" value="1"/>
</dbReference>
<dbReference type="InterPro" id="IPR016039">
    <property type="entry name" value="Thiolase-like"/>
</dbReference>
<dbReference type="SMART" id="SM00826">
    <property type="entry name" value="PKS_DH"/>
    <property type="match status" value="1"/>
</dbReference>
<dbReference type="GO" id="GO:0016491">
    <property type="term" value="F:oxidoreductase activity"/>
    <property type="evidence" value="ECO:0007669"/>
    <property type="project" value="UniProtKB-KW"/>
</dbReference>
<dbReference type="InterPro" id="IPR011032">
    <property type="entry name" value="GroES-like_sf"/>
</dbReference>
<evidence type="ECO:0000313" key="10">
    <source>
        <dbReference type="EMBL" id="GAQ47544.1"/>
    </source>
</evidence>
<evidence type="ECO:0000256" key="6">
    <source>
        <dbReference type="PROSITE-ProRule" id="PRU01363"/>
    </source>
</evidence>
<dbReference type="SMART" id="SM00822">
    <property type="entry name" value="PKS_KR"/>
    <property type="match status" value="1"/>
</dbReference>
<dbReference type="InterPro" id="IPR029063">
    <property type="entry name" value="SAM-dependent_MTases_sf"/>
</dbReference>
<dbReference type="Pfam" id="PF16197">
    <property type="entry name" value="KAsynt_C_assoc"/>
    <property type="match status" value="1"/>
</dbReference>
<dbReference type="GO" id="GO:0006633">
    <property type="term" value="P:fatty acid biosynthetic process"/>
    <property type="evidence" value="ECO:0007669"/>
    <property type="project" value="InterPro"/>
</dbReference>
<keyword evidence="5" id="KW-0511">Multifunctional enzyme</keyword>
<reference evidence="11" key="1">
    <citation type="journal article" date="2016" name="Genome Announc.">
        <title>Draft genome sequence of Aspergillus niger strain An76.</title>
        <authorList>
            <person name="Gong W."/>
            <person name="Cheng Z."/>
            <person name="Zhang H."/>
            <person name="Liu L."/>
            <person name="Gao P."/>
            <person name="Wang L."/>
        </authorList>
    </citation>
    <scope>NUCLEOTIDE SEQUENCE [LARGE SCALE GENOMIC DNA]</scope>
    <source>
        <strain evidence="11">An76</strain>
    </source>
</reference>
<dbReference type="CDD" id="cd05195">
    <property type="entry name" value="enoyl_red"/>
    <property type="match status" value="1"/>
</dbReference>
<dbReference type="VEuPathDB" id="FungiDB:M747DRAFT_370035"/>
<dbReference type="GO" id="GO:0004312">
    <property type="term" value="F:fatty acid synthase activity"/>
    <property type="evidence" value="ECO:0007669"/>
    <property type="project" value="TreeGrafter"/>
</dbReference>
<dbReference type="GO" id="GO:0044550">
    <property type="term" value="P:secondary metabolite biosynthetic process"/>
    <property type="evidence" value="ECO:0007669"/>
    <property type="project" value="TreeGrafter"/>
</dbReference>
<dbReference type="EMBL" id="BCMY01000031">
    <property type="protein sequence ID" value="GAQ47544.1"/>
    <property type="molecule type" value="Genomic_DNA"/>
</dbReference>
<evidence type="ECO:0000256" key="2">
    <source>
        <dbReference type="ARBA" id="ARBA00022553"/>
    </source>
</evidence>
<dbReference type="SUPFAM" id="SSF51735">
    <property type="entry name" value="NAD(P)-binding Rossmann-fold domains"/>
    <property type="match status" value="2"/>
</dbReference>
<dbReference type="SUPFAM" id="SSF53335">
    <property type="entry name" value="S-adenosyl-L-methionine-dependent methyltransferases"/>
    <property type="match status" value="1"/>
</dbReference>
<feature type="region of interest" description="C-terminal hotdog fold" evidence="6">
    <location>
        <begin position="1088"/>
        <end position="1244"/>
    </location>
</feature>
<dbReference type="InterPro" id="IPR036736">
    <property type="entry name" value="ACP-like_sf"/>
</dbReference>
<dbReference type="PANTHER" id="PTHR43775">
    <property type="entry name" value="FATTY ACID SYNTHASE"/>
    <property type="match status" value="1"/>
</dbReference>
<dbReference type="InterPro" id="IPR020807">
    <property type="entry name" value="PKS_DH"/>
</dbReference>